<dbReference type="Pfam" id="PF04069">
    <property type="entry name" value="OpuAC"/>
    <property type="match status" value="1"/>
</dbReference>
<accession>A0AAW7XMQ2</accession>
<dbReference type="EMBL" id="JAUOPG010000018">
    <property type="protein sequence ID" value="MDO6455410.1"/>
    <property type="molecule type" value="Genomic_DNA"/>
</dbReference>
<dbReference type="Proteomes" id="UP001169862">
    <property type="component" value="Unassembled WGS sequence"/>
</dbReference>
<dbReference type="AlphaFoldDB" id="A0AAW7XMQ2"/>
<evidence type="ECO:0000313" key="4">
    <source>
        <dbReference type="Proteomes" id="UP001169862"/>
    </source>
</evidence>
<dbReference type="NCBIfam" id="TIGR03414">
    <property type="entry name" value="ABC_choline_bnd"/>
    <property type="match status" value="1"/>
</dbReference>
<feature type="signal peptide" evidence="1">
    <location>
        <begin position="1"/>
        <end position="23"/>
    </location>
</feature>
<dbReference type="GO" id="GO:0015871">
    <property type="term" value="P:choline transport"/>
    <property type="evidence" value="ECO:0007669"/>
    <property type="project" value="InterPro"/>
</dbReference>
<dbReference type="Gene3D" id="3.40.190.10">
    <property type="entry name" value="Periplasmic binding protein-like II"/>
    <property type="match status" value="1"/>
</dbReference>
<evidence type="ECO:0000313" key="3">
    <source>
        <dbReference type="EMBL" id="MDO6455410.1"/>
    </source>
</evidence>
<organism evidence="3 4">
    <name type="scientific">Neptunomonas phycophila</name>
    <dbReference type="NCBI Taxonomy" id="1572645"/>
    <lineage>
        <taxon>Bacteria</taxon>
        <taxon>Pseudomonadati</taxon>
        <taxon>Pseudomonadota</taxon>
        <taxon>Gammaproteobacteria</taxon>
        <taxon>Oceanospirillales</taxon>
        <taxon>Oceanospirillaceae</taxon>
        <taxon>Neptunomonas</taxon>
    </lineage>
</organism>
<dbReference type="CDD" id="cd13640">
    <property type="entry name" value="PBP2_ChoX"/>
    <property type="match status" value="1"/>
</dbReference>
<feature type="domain" description="ABC-type glycine betaine transport system substrate-binding" evidence="2">
    <location>
        <begin position="32"/>
        <end position="284"/>
    </location>
</feature>
<dbReference type="GO" id="GO:0033265">
    <property type="term" value="F:choline binding"/>
    <property type="evidence" value="ECO:0007669"/>
    <property type="project" value="InterPro"/>
</dbReference>
<dbReference type="RefSeq" id="WP_303552509.1">
    <property type="nucleotide sequence ID" value="NZ_JAUOPG010000018.1"/>
</dbReference>
<evidence type="ECO:0000256" key="1">
    <source>
        <dbReference type="SAM" id="SignalP"/>
    </source>
</evidence>
<reference evidence="3" key="1">
    <citation type="submission" date="2023-07" db="EMBL/GenBank/DDBJ databases">
        <title>Genome content predicts the carbon catabolic preferences of heterotrophic bacteria.</title>
        <authorList>
            <person name="Gralka M."/>
        </authorList>
    </citation>
    <scope>NUCLEOTIDE SEQUENCE</scope>
    <source>
        <strain evidence="3">I2M16</strain>
    </source>
</reference>
<dbReference type="GO" id="GO:0042597">
    <property type="term" value="C:periplasmic space"/>
    <property type="evidence" value="ECO:0007669"/>
    <property type="project" value="InterPro"/>
</dbReference>
<dbReference type="InterPro" id="IPR007210">
    <property type="entry name" value="ABC_Gly_betaine_transp_sub-bd"/>
</dbReference>
<dbReference type="InterPro" id="IPR017783">
    <property type="entry name" value="ABC_choline_sub-bd"/>
</dbReference>
<sequence length="313" mass="33655">MYTSFTKIATALCLSSLALASHAAEPANCAAVSFTDPGWTDINSTNGLASVVLKGLGYQPDVKTLAVPIGFEGLKSGEIDVFLGNWMPAQQAFLDKYSGNKGIEVIKTNLEGAKFTLAVPKYVYDAGVTDFADLAKFADKFDERIYGIEAGAPANQLLQDMIDKGDFELGKWSLVESGEQGVMSQVRRAVKRNQFIAFLGWEPHPMNSSIEMNYLTGGDNYFGPNYGGAIVQTVTRANLSSECPNLGALLNNMTFTLTMENQVMGAILDDGKAPEAAATAWLQQNPAVLDRWLDGVTTIEGKPGLAAVKAYIQ</sequence>
<dbReference type="SUPFAM" id="SSF53850">
    <property type="entry name" value="Periplasmic binding protein-like II"/>
    <property type="match status" value="1"/>
</dbReference>
<gene>
    <name evidence="3" type="ORF">Q4490_17755</name>
</gene>
<evidence type="ECO:0000259" key="2">
    <source>
        <dbReference type="Pfam" id="PF04069"/>
    </source>
</evidence>
<dbReference type="GO" id="GO:0043190">
    <property type="term" value="C:ATP-binding cassette (ABC) transporter complex"/>
    <property type="evidence" value="ECO:0007669"/>
    <property type="project" value="InterPro"/>
</dbReference>
<comment type="caution">
    <text evidence="3">The sequence shown here is derived from an EMBL/GenBank/DDBJ whole genome shotgun (WGS) entry which is preliminary data.</text>
</comment>
<name>A0AAW7XMQ2_9GAMM</name>
<feature type="chain" id="PRO_5043779103" evidence="1">
    <location>
        <begin position="24"/>
        <end position="313"/>
    </location>
</feature>
<protein>
    <submittedName>
        <fullName evidence="3">Choline ABC transporter substrate-binding protein</fullName>
    </submittedName>
</protein>
<dbReference type="Gene3D" id="3.40.190.100">
    <property type="entry name" value="Glycine betaine-binding periplasmic protein, domain 2"/>
    <property type="match status" value="1"/>
</dbReference>
<dbReference type="GO" id="GO:0022857">
    <property type="term" value="F:transmembrane transporter activity"/>
    <property type="evidence" value="ECO:0007669"/>
    <property type="project" value="InterPro"/>
</dbReference>
<keyword evidence="1" id="KW-0732">Signal</keyword>
<proteinExistence type="predicted"/>